<organism evidence="11 12">
    <name type="scientific">Blattamonas nauphoetae</name>
    <dbReference type="NCBI Taxonomy" id="2049346"/>
    <lineage>
        <taxon>Eukaryota</taxon>
        <taxon>Metamonada</taxon>
        <taxon>Preaxostyla</taxon>
        <taxon>Oxymonadida</taxon>
        <taxon>Blattamonas</taxon>
    </lineage>
</organism>
<protein>
    <recommendedName>
        <fullName evidence="4">peptidylprolyl isomerase</fullName>
        <ecNumber evidence="4">5.2.1.8</ecNumber>
    </recommendedName>
</protein>
<feature type="coiled-coil region" evidence="9">
    <location>
        <begin position="197"/>
        <end position="224"/>
    </location>
</feature>
<evidence type="ECO:0000256" key="6">
    <source>
        <dbReference type="ARBA" id="ARBA00023110"/>
    </source>
</evidence>
<evidence type="ECO:0000313" key="11">
    <source>
        <dbReference type="EMBL" id="KAK2962280.1"/>
    </source>
</evidence>
<dbReference type="Gene3D" id="1.25.40.10">
    <property type="entry name" value="Tetratricopeptide repeat domain"/>
    <property type="match status" value="2"/>
</dbReference>
<feature type="repeat" description="TPR" evidence="8">
    <location>
        <begin position="37"/>
        <end position="70"/>
    </location>
</feature>
<keyword evidence="7 11" id="KW-0413">Isomerase</keyword>
<dbReference type="InterPro" id="IPR011990">
    <property type="entry name" value="TPR-like_helical_dom_sf"/>
</dbReference>
<dbReference type="EMBL" id="JARBJD010000012">
    <property type="protein sequence ID" value="KAK2962280.1"/>
    <property type="molecule type" value="Genomic_DNA"/>
</dbReference>
<evidence type="ECO:0000256" key="7">
    <source>
        <dbReference type="ARBA" id="ARBA00023235"/>
    </source>
</evidence>
<evidence type="ECO:0000313" key="12">
    <source>
        <dbReference type="Proteomes" id="UP001281761"/>
    </source>
</evidence>
<comment type="similarity">
    <text evidence="3">Belongs to the PTPA-type PPIase family.</text>
</comment>
<dbReference type="Pfam" id="PF03095">
    <property type="entry name" value="PTPA"/>
    <property type="match status" value="1"/>
</dbReference>
<name>A0ABQ9YEY5_9EUKA</name>
<dbReference type="SUPFAM" id="SSF48452">
    <property type="entry name" value="TPR-like"/>
    <property type="match status" value="1"/>
</dbReference>
<feature type="repeat" description="TPR" evidence="8">
    <location>
        <begin position="266"/>
        <end position="299"/>
    </location>
</feature>
<evidence type="ECO:0000256" key="10">
    <source>
        <dbReference type="SAM" id="MobiDB-lite"/>
    </source>
</evidence>
<keyword evidence="5" id="KW-0963">Cytoplasm</keyword>
<evidence type="ECO:0000256" key="8">
    <source>
        <dbReference type="PROSITE-ProRule" id="PRU00339"/>
    </source>
</evidence>
<keyword evidence="12" id="KW-1185">Reference proteome</keyword>
<comment type="subcellular location">
    <subcellularLocation>
        <location evidence="2">Cytoplasm</location>
    </subcellularLocation>
</comment>
<evidence type="ECO:0000256" key="9">
    <source>
        <dbReference type="SAM" id="Coils"/>
    </source>
</evidence>
<reference evidence="11 12" key="1">
    <citation type="journal article" date="2022" name="bioRxiv">
        <title>Genomics of Preaxostyla Flagellates Illuminates Evolutionary Transitions and the Path Towards Mitochondrial Loss.</title>
        <authorList>
            <person name="Novak L.V.F."/>
            <person name="Treitli S.C."/>
            <person name="Pyrih J."/>
            <person name="Halakuc P."/>
            <person name="Pipaliya S.V."/>
            <person name="Vacek V."/>
            <person name="Brzon O."/>
            <person name="Soukal P."/>
            <person name="Eme L."/>
            <person name="Dacks J.B."/>
            <person name="Karnkowska A."/>
            <person name="Elias M."/>
            <person name="Hampl V."/>
        </authorList>
    </citation>
    <scope>NUCLEOTIDE SEQUENCE [LARGE SCALE GENOMIC DNA]</scope>
    <source>
        <strain evidence="11">NAU3</strain>
        <tissue evidence="11">Gut</tissue>
    </source>
</reference>
<gene>
    <name evidence="11" type="ORF">BLNAU_2940</name>
</gene>
<evidence type="ECO:0000256" key="2">
    <source>
        <dbReference type="ARBA" id="ARBA00004496"/>
    </source>
</evidence>
<comment type="caution">
    <text evidence="11">The sequence shown here is derived from an EMBL/GenBank/DDBJ whole genome shotgun (WGS) entry which is preliminary data.</text>
</comment>
<dbReference type="Proteomes" id="UP001281761">
    <property type="component" value="Unassembled WGS sequence"/>
</dbReference>
<sequence length="841" mass="95625">MDLADLYLAVADIKSALYHVKIGYELNPSLQILEKMARLYDVQGMIACRSGNYDRASAMFEEGISLYPSLWALWEHSAIPYISRELFDEAIPRIEKALELCSSMHSRPLLMLLSNIYLKIGQEQKAKMICRDCLTVDENYEPAIRFMQEFERRIDAFTLKASEYSMQGDNLSASRVIIDAIKAKPESVQLRCKRASYLRLAGELDKAETEMKNLLNQLGSDTQADLVKHQLALIVNHRGVQLLQQGQPNKAISTFTEALEWDPTLSVILLNRGDAHKSKAEYAAAMTDFLAALKLKPGDPPARRRIAVVHDFFALELSKVGRLDEAIQEHNSAIESSPHLPDLHLHRAETFLKLGKYKDAFDDLTFELRVSPGSIEVISRLQALLPSTAATVPTVHSSIPLPPTATARNLEPINSKPQSGRRVELRRKKTAEQQRIEDVDKVFHSFINTPFQFPKIPLSISFTPPAATWVSPQHSNDPGPAADDHRKNDDHGHHFFDVMTTTNLDFDPPLHPQDVKTIWTAKKRITKHQDMEYYHKTEGYARVLHFISVVNESLTGLSFQSELPPLHPSIPACVVVLEQIRDSTQRFVPSTDQSRYGVKEFAYWHQYVSDNCIELLGTVIGTDRREDILDLANSFLDSFGNPQRLDYGTGHEQAFVFFLTGLSHIFNYSRHDFMGIGLRIFPVYMNLAHLLQKRYRLEAAGSHGHWGLDDYQFVPFLWGSAQLIHTDIPTSSITNSTQVMALQQHDLFFDSLTHILEVKNGSLQDNSPSLAYLATSSSWSDINYALFKMIKDEVFDKYTIAQHFFFGRLIPYTLLDAAEEEKRNAERRERKIRREQAAQQT</sequence>
<dbReference type="GO" id="GO:0003755">
    <property type="term" value="F:peptidyl-prolyl cis-trans isomerase activity"/>
    <property type="evidence" value="ECO:0007669"/>
    <property type="project" value="UniProtKB-EC"/>
</dbReference>
<keyword evidence="9" id="KW-0175">Coiled coil</keyword>
<dbReference type="InterPro" id="IPR004327">
    <property type="entry name" value="Phstyr_phstse_ac"/>
</dbReference>
<dbReference type="EC" id="5.2.1.8" evidence="4"/>
<evidence type="ECO:0000256" key="4">
    <source>
        <dbReference type="ARBA" id="ARBA00013194"/>
    </source>
</evidence>
<accession>A0ABQ9YEY5</accession>
<dbReference type="PANTHER" id="PTHR10012:SF0">
    <property type="entry name" value="SERINE_THREONINE-PROTEIN PHOSPHATASE 2A ACTIVATOR"/>
    <property type="match status" value="1"/>
</dbReference>
<feature type="region of interest" description="Disordered" evidence="10">
    <location>
        <begin position="470"/>
        <end position="491"/>
    </location>
</feature>
<keyword evidence="8" id="KW-0802">TPR repeat</keyword>
<comment type="catalytic activity">
    <reaction evidence="1">
        <text>[protein]-peptidylproline (omega=180) = [protein]-peptidylproline (omega=0)</text>
        <dbReference type="Rhea" id="RHEA:16237"/>
        <dbReference type="Rhea" id="RHEA-COMP:10747"/>
        <dbReference type="Rhea" id="RHEA-COMP:10748"/>
        <dbReference type="ChEBI" id="CHEBI:83833"/>
        <dbReference type="ChEBI" id="CHEBI:83834"/>
        <dbReference type="EC" id="5.2.1.8"/>
    </reaction>
</comment>
<dbReference type="Gene3D" id="1.20.120.1150">
    <property type="match status" value="1"/>
</dbReference>
<dbReference type="SMART" id="SM00028">
    <property type="entry name" value="TPR"/>
    <property type="match status" value="8"/>
</dbReference>
<feature type="compositionally biased region" description="Basic and acidic residues" evidence="10">
    <location>
        <begin position="482"/>
        <end position="491"/>
    </location>
</feature>
<dbReference type="InterPro" id="IPR043170">
    <property type="entry name" value="PTPA_C_lid"/>
</dbReference>
<evidence type="ECO:0000256" key="5">
    <source>
        <dbReference type="ARBA" id="ARBA00022490"/>
    </source>
</evidence>
<evidence type="ECO:0000256" key="1">
    <source>
        <dbReference type="ARBA" id="ARBA00000971"/>
    </source>
</evidence>
<feature type="repeat" description="TPR" evidence="8">
    <location>
        <begin position="232"/>
        <end position="265"/>
    </location>
</feature>
<dbReference type="InterPro" id="IPR037218">
    <property type="entry name" value="PTPA_sf"/>
</dbReference>
<proteinExistence type="inferred from homology"/>
<dbReference type="InterPro" id="IPR019734">
    <property type="entry name" value="TPR_rpt"/>
</dbReference>
<dbReference type="SUPFAM" id="SSF140984">
    <property type="entry name" value="PTPA-like"/>
    <property type="match status" value="1"/>
</dbReference>
<dbReference type="PANTHER" id="PTHR10012">
    <property type="entry name" value="SERINE/THREONINE-PROTEIN PHOSPHATASE 2A REGULATORY SUBUNIT B"/>
    <property type="match status" value="1"/>
</dbReference>
<keyword evidence="6" id="KW-0697">Rotamase</keyword>
<dbReference type="PROSITE" id="PS50005">
    <property type="entry name" value="TPR"/>
    <property type="match status" value="3"/>
</dbReference>
<dbReference type="Pfam" id="PF13181">
    <property type="entry name" value="TPR_8"/>
    <property type="match status" value="3"/>
</dbReference>
<evidence type="ECO:0000256" key="3">
    <source>
        <dbReference type="ARBA" id="ARBA00011019"/>
    </source>
</evidence>